<dbReference type="SUPFAM" id="SSF46785">
    <property type="entry name" value="Winged helix' DNA-binding domain"/>
    <property type="match status" value="1"/>
</dbReference>
<dbReference type="GO" id="GO:0003700">
    <property type="term" value="F:DNA-binding transcription factor activity"/>
    <property type="evidence" value="ECO:0007669"/>
    <property type="project" value="InterPro"/>
</dbReference>
<sequence length="174" mass="18985">MPSSRASGQAPLERLGAGAAALVRWSESRRIRAEIARRSDCRLPPSELRLLEFFDLAEPLRISDIAECMQIDISTTSLQLRQLRENRLVEAISVEGDRRTTLIAITPAGRTAVEKVRAARLELLRDVFADVPGDKLDQAADVLLLIHEHMLTGMREKLGARPGPGGGSQADPAG</sequence>
<evidence type="ECO:0000259" key="1">
    <source>
        <dbReference type="PROSITE" id="PS50995"/>
    </source>
</evidence>
<dbReference type="AlphaFoldDB" id="A0A0D8B5L9"/>
<dbReference type="InterPro" id="IPR039422">
    <property type="entry name" value="MarR/SlyA-like"/>
</dbReference>
<evidence type="ECO:0000313" key="3">
    <source>
        <dbReference type="Proteomes" id="UP000032545"/>
    </source>
</evidence>
<keyword evidence="3" id="KW-1185">Reference proteome</keyword>
<reference evidence="3" key="1">
    <citation type="submission" date="2015-02" db="EMBL/GenBank/DDBJ databases">
        <title>Draft Genome of Frankia sp. CpI1-S.</title>
        <authorList>
            <person name="Oshone R.T."/>
            <person name="Ngom M."/>
            <person name="Ghodhbane-Gtari F."/>
            <person name="Gtari M."/>
            <person name="Morris K."/>
            <person name="Thomas K."/>
            <person name="Sen A."/>
            <person name="Tisa L.S."/>
        </authorList>
    </citation>
    <scope>NUCLEOTIDE SEQUENCE [LARGE SCALE GENOMIC DNA]</scope>
    <source>
        <strain evidence="3">CpI1-S</strain>
    </source>
</reference>
<dbReference type="PROSITE" id="PS50995">
    <property type="entry name" value="HTH_MARR_2"/>
    <property type="match status" value="1"/>
</dbReference>
<dbReference type="EMBL" id="JYFN01000104">
    <property type="protein sequence ID" value="KJE19476.1"/>
    <property type="molecule type" value="Genomic_DNA"/>
</dbReference>
<dbReference type="PANTHER" id="PTHR33164">
    <property type="entry name" value="TRANSCRIPTIONAL REGULATOR, MARR FAMILY"/>
    <property type="match status" value="1"/>
</dbReference>
<dbReference type="SMART" id="SM00347">
    <property type="entry name" value="HTH_MARR"/>
    <property type="match status" value="1"/>
</dbReference>
<organism evidence="2 3">
    <name type="scientific">Frankia torreyi</name>
    <dbReference type="NCBI Taxonomy" id="1856"/>
    <lineage>
        <taxon>Bacteria</taxon>
        <taxon>Bacillati</taxon>
        <taxon>Actinomycetota</taxon>
        <taxon>Actinomycetes</taxon>
        <taxon>Frankiales</taxon>
        <taxon>Frankiaceae</taxon>
        <taxon>Frankia</taxon>
    </lineage>
</organism>
<dbReference type="GO" id="GO:0006950">
    <property type="term" value="P:response to stress"/>
    <property type="evidence" value="ECO:0007669"/>
    <property type="project" value="TreeGrafter"/>
</dbReference>
<dbReference type="PANTHER" id="PTHR33164:SF57">
    <property type="entry name" value="MARR-FAMILY TRANSCRIPTIONAL REGULATOR"/>
    <property type="match status" value="1"/>
</dbReference>
<comment type="caution">
    <text evidence="2">The sequence shown here is derived from an EMBL/GenBank/DDBJ whole genome shotgun (WGS) entry which is preliminary data.</text>
</comment>
<gene>
    <name evidence="2" type="ORF">FF36_06248</name>
</gene>
<proteinExistence type="predicted"/>
<feature type="domain" description="HTH marR-type" evidence="1">
    <location>
        <begin position="9"/>
        <end position="148"/>
    </location>
</feature>
<dbReference type="Pfam" id="PF12802">
    <property type="entry name" value="MarR_2"/>
    <property type="match status" value="1"/>
</dbReference>
<protein>
    <submittedName>
        <fullName evidence="2">Transcriptional regulator</fullName>
    </submittedName>
</protein>
<evidence type="ECO:0000313" key="2">
    <source>
        <dbReference type="EMBL" id="KJE19476.1"/>
    </source>
</evidence>
<reference evidence="2 3" key="2">
    <citation type="journal article" date="2016" name="Genome Announc.">
        <title>Permanent Draft Genome Sequences for Two Variants of Frankia sp. Strain CpI1, the First Frankia Strain Isolated from Root Nodules of Comptonia peregrina.</title>
        <authorList>
            <person name="Oshone R."/>
            <person name="Hurst S.G.IV."/>
            <person name="Abebe-Akele F."/>
            <person name="Simpson S."/>
            <person name="Morris K."/>
            <person name="Thomas W.K."/>
            <person name="Tisa L.S."/>
        </authorList>
    </citation>
    <scope>NUCLEOTIDE SEQUENCE [LARGE SCALE GENOMIC DNA]</scope>
    <source>
        <strain evidence="3">CpI1-S</strain>
    </source>
</reference>
<dbReference type="InterPro" id="IPR036388">
    <property type="entry name" value="WH-like_DNA-bd_sf"/>
</dbReference>
<name>A0A0D8B5L9_9ACTN</name>
<accession>A0A0D8B5L9</accession>
<dbReference type="Gene3D" id="1.10.10.10">
    <property type="entry name" value="Winged helix-like DNA-binding domain superfamily/Winged helix DNA-binding domain"/>
    <property type="match status" value="1"/>
</dbReference>
<dbReference type="InterPro" id="IPR036390">
    <property type="entry name" value="WH_DNA-bd_sf"/>
</dbReference>
<dbReference type="Proteomes" id="UP000032545">
    <property type="component" value="Unassembled WGS sequence"/>
</dbReference>
<dbReference type="InterPro" id="IPR000835">
    <property type="entry name" value="HTH_MarR-typ"/>
</dbReference>
<dbReference type="PATRIC" id="fig|1502723.3.peg.776"/>